<dbReference type="SUPFAM" id="SSF54909">
    <property type="entry name" value="Dimeric alpha+beta barrel"/>
    <property type="match status" value="1"/>
</dbReference>
<evidence type="ECO:0000313" key="10">
    <source>
        <dbReference type="Proteomes" id="UP000831947"/>
    </source>
</evidence>
<keyword evidence="4" id="KW-0560">Oxidoreductase</keyword>
<comment type="cofactor">
    <cofactor evidence="1">
        <name>heme b</name>
        <dbReference type="ChEBI" id="CHEBI:60344"/>
    </cofactor>
</comment>
<evidence type="ECO:0000256" key="3">
    <source>
        <dbReference type="ARBA" id="ARBA00022723"/>
    </source>
</evidence>
<reference evidence="9 10" key="1">
    <citation type="journal article" date="2022" name="Int. J. Syst. Evol. Microbiol.">
        <title>Apilactobacillus apisilvae sp. nov., Nicolia spurrieriana gen. nov. sp. nov., Bombilactobacillus folatiphilus sp. nov. and Bombilactobacillus thymidiniphilus sp. nov., four new lactic acid bacterial isolates from stingless bees Tetragonula carbonaria and Austroplebeia australis.</title>
        <authorList>
            <person name="Oliphant S.A."/>
            <person name="Watson-Haigh N.S."/>
            <person name="Sumby K.M."/>
            <person name="Gardner J."/>
            <person name="Groom S."/>
            <person name="Jiranek V."/>
        </authorList>
    </citation>
    <scope>NUCLEOTIDE SEQUENCE [LARGE SCALE GENOMIC DNA]</scope>
    <source>
        <strain evidence="9 10">SG4_A1</strain>
    </source>
</reference>
<evidence type="ECO:0000256" key="1">
    <source>
        <dbReference type="ARBA" id="ARBA00001970"/>
    </source>
</evidence>
<gene>
    <name evidence="9" type="ORF">MOO47_02680</name>
</gene>
<comment type="similarity">
    <text evidence="6">Belongs to the DyP-type peroxidase family.</text>
</comment>
<feature type="domain" description="Dyp-type peroxidase N-terminal" evidence="7">
    <location>
        <begin position="13"/>
        <end position="142"/>
    </location>
</feature>
<name>A0ABY4PEX7_9LACO</name>
<dbReference type="InterPro" id="IPR006314">
    <property type="entry name" value="Dyp_peroxidase"/>
</dbReference>
<accession>A0ABY4PEX7</accession>
<evidence type="ECO:0000313" key="9">
    <source>
        <dbReference type="EMBL" id="UQS84076.1"/>
    </source>
</evidence>
<organism evidence="9 10">
    <name type="scientific">Bombilactobacillus thymidiniphilus</name>
    <dbReference type="NCBI Taxonomy" id="2923363"/>
    <lineage>
        <taxon>Bacteria</taxon>
        <taxon>Bacillati</taxon>
        <taxon>Bacillota</taxon>
        <taxon>Bacilli</taxon>
        <taxon>Lactobacillales</taxon>
        <taxon>Lactobacillaceae</taxon>
        <taxon>Bombilactobacillus</taxon>
    </lineage>
</organism>
<dbReference type="NCBIfam" id="TIGR01413">
    <property type="entry name" value="Dyp_perox_fam"/>
    <property type="match status" value="1"/>
</dbReference>
<dbReference type="PANTHER" id="PTHR30521">
    <property type="entry name" value="DEFERROCHELATASE/PEROXIDASE"/>
    <property type="match status" value="1"/>
</dbReference>
<dbReference type="Pfam" id="PF20628">
    <property type="entry name" value="Dyp_perox_C"/>
    <property type="match status" value="1"/>
</dbReference>
<sequence>MEINPLQAQDVWKDVGENIIFTTLLLNRTDQQQAQELIQEFADRANAIKNSMRIRYPEDELRVAIGFGAQAWSYLFPKASVPKELVTFSEIKGPKYTAVATPGDLFLHVRAHKMAVCYEVVEQLSHFLRNFTTVVDETHGFRYFEGRAIIGFIDGTENPANEDTASYALIGSEDPEFINGSYAFAQKYRHNMQAWNDLDTTDQEKAIGRKKFSDLELVDEQKDSNAHNIVSQDNDDGVEHKIVRMNVPYSDPATGITGTYFIGYSRYFSVTHRMLVNMFSQNDRLLDFSTPLTGSMYFIPSRSLLARIAAGELC</sequence>
<dbReference type="Proteomes" id="UP000831947">
    <property type="component" value="Chromosome"/>
</dbReference>
<dbReference type="InterPro" id="IPR011008">
    <property type="entry name" value="Dimeric_a/b-barrel"/>
</dbReference>
<dbReference type="RefSeq" id="WP_249513260.1">
    <property type="nucleotide sequence ID" value="NZ_CP093365.1"/>
</dbReference>
<evidence type="ECO:0000256" key="2">
    <source>
        <dbReference type="ARBA" id="ARBA00022559"/>
    </source>
</evidence>
<evidence type="ECO:0000256" key="6">
    <source>
        <dbReference type="ARBA" id="ARBA00025737"/>
    </source>
</evidence>
<evidence type="ECO:0000256" key="5">
    <source>
        <dbReference type="ARBA" id="ARBA00023004"/>
    </source>
</evidence>
<dbReference type="PROSITE" id="PS51404">
    <property type="entry name" value="DYP_PEROXIDASE"/>
    <property type="match status" value="1"/>
</dbReference>
<evidence type="ECO:0000259" key="7">
    <source>
        <dbReference type="Pfam" id="PF04261"/>
    </source>
</evidence>
<dbReference type="GO" id="GO:0004601">
    <property type="term" value="F:peroxidase activity"/>
    <property type="evidence" value="ECO:0007669"/>
    <property type="project" value="UniProtKB-KW"/>
</dbReference>
<dbReference type="Pfam" id="PF04261">
    <property type="entry name" value="Dyp_perox_N"/>
    <property type="match status" value="1"/>
</dbReference>
<proteinExistence type="inferred from homology"/>
<dbReference type="InterPro" id="IPR048328">
    <property type="entry name" value="Dyp_perox_C"/>
</dbReference>
<dbReference type="InterPro" id="IPR048327">
    <property type="entry name" value="Dyp_perox_N"/>
</dbReference>
<evidence type="ECO:0000256" key="4">
    <source>
        <dbReference type="ARBA" id="ARBA00023002"/>
    </source>
</evidence>
<keyword evidence="5" id="KW-0408">Iron</keyword>
<protein>
    <submittedName>
        <fullName evidence="9">Dyp-type peroxidase</fullName>
    </submittedName>
</protein>
<keyword evidence="10" id="KW-1185">Reference proteome</keyword>
<evidence type="ECO:0000259" key="8">
    <source>
        <dbReference type="Pfam" id="PF20628"/>
    </source>
</evidence>
<keyword evidence="2 9" id="KW-0575">Peroxidase</keyword>
<dbReference type="EMBL" id="CP093365">
    <property type="protein sequence ID" value="UQS84076.1"/>
    <property type="molecule type" value="Genomic_DNA"/>
</dbReference>
<dbReference type="PANTHER" id="PTHR30521:SF0">
    <property type="entry name" value="DYP-TYPE PEROXIDASE FAMILY PROTEIN"/>
    <property type="match status" value="1"/>
</dbReference>
<keyword evidence="3" id="KW-0479">Metal-binding</keyword>
<feature type="domain" description="Dyp-type peroxidase C-terminal" evidence="8">
    <location>
        <begin position="147"/>
        <end position="302"/>
    </location>
</feature>